<sequence length="233" mass="26787">MTCIGEIQKLKSNSAEQEMPIKLDLEKFEKEGYVNESNAHECALMCTIKESCARMKPISKINALEVEDRLELECSLKELLKKYIVDDVEKFFFEPFKPNGSSDRKKIGRKGDGVFRLHKNRLEFGAIEAGREWEGQNGTKYIEDYVRKLCVPVAGMLKSANRIQVITANLSKGYVTRIQRRKVCEVSAYLTKSKSLALVLKEIFYVKNIILRTLDIINRKDDIDIETWISHTS</sequence>
<proteinExistence type="predicted"/>
<comment type="caution">
    <text evidence="1">The sequence shown here is derived from an EMBL/GenBank/DDBJ whole genome shotgun (WGS) entry which is preliminary data.</text>
</comment>
<evidence type="ECO:0000313" key="1">
    <source>
        <dbReference type="EMBL" id="RIB23578.1"/>
    </source>
</evidence>
<gene>
    <name evidence="1" type="ORF">C2G38_2170854</name>
</gene>
<dbReference type="EMBL" id="QKWP01000254">
    <property type="protein sequence ID" value="RIB23578.1"/>
    <property type="molecule type" value="Genomic_DNA"/>
</dbReference>
<organism evidence="1 2">
    <name type="scientific">Gigaspora rosea</name>
    <dbReference type="NCBI Taxonomy" id="44941"/>
    <lineage>
        <taxon>Eukaryota</taxon>
        <taxon>Fungi</taxon>
        <taxon>Fungi incertae sedis</taxon>
        <taxon>Mucoromycota</taxon>
        <taxon>Glomeromycotina</taxon>
        <taxon>Glomeromycetes</taxon>
        <taxon>Diversisporales</taxon>
        <taxon>Gigasporaceae</taxon>
        <taxon>Gigaspora</taxon>
    </lineage>
</organism>
<protein>
    <submittedName>
        <fullName evidence="1">Uncharacterized protein</fullName>
    </submittedName>
</protein>
<name>A0A397VNV8_9GLOM</name>
<dbReference type="Proteomes" id="UP000266673">
    <property type="component" value="Unassembled WGS sequence"/>
</dbReference>
<evidence type="ECO:0000313" key="2">
    <source>
        <dbReference type="Proteomes" id="UP000266673"/>
    </source>
</evidence>
<reference evidence="1 2" key="1">
    <citation type="submission" date="2018-06" db="EMBL/GenBank/DDBJ databases">
        <title>Comparative genomics reveals the genomic features of Rhizophagus irregularis, R. cerebriforme, R. diaphanum and Gigaspora rosea, and their symbiotic lifestyle signature.</title>
        <authorList>
            <person name="Morin E."/>
            <person name="San Clemente H."/>
            <person name="Chen E.C.H."/>
            <person name="De La Providencia I."/>
            <person name="Hainaut M."/>
            <person name="Kuo A."/>
            <person name="Kohler A."/>
            <person name="Murat C."/>
            <person name="Tang N."/>
            <person name="Roy S."/>
            <person name="Loubradou J."/>
            <person name="Henrissat B."/>
            <person name="Grigoriev I.V."/>
            <person name="Corradi N."/>
            <person name="Roux C."/>
            <person name="Martin F.M."/>
        </authorList>
    </citation>
    <scope>NUCLEOTIDE SEQUENCE [LARGE SCALE GENOMIC DNA]</scope>
    <source>
        <strain evidence="1 2">DAOM 194757</strain>
    </source>
</reference>
<accession>A0A397VNV8</accession>
<dbReference type="AlphaFoldDB" id="A0A397VNV8"/>
<keyword evidence="2" id="KW-1185">Reference proteome</keyword>
<dbReference type="OrthoDB" id="2441193at2759"/>